<dbReference type="Gene3D" id="1.25.40.10">
    <property type="entry name" value="Tetratricopeptide repeat domain"/>
    <property type="match status" value="1"/>
</dbReference>
<dbReference type="PANTHER" id="PTHR45588:SF1">
    <property type="entry name" value="WW DOMAIN-CONTAINING PROTEIN"/>
    <property type="match status" value="1"/>
</dbReference>
<dbReference type="STRING" id="1448318.A0A319EFZ5"/>
<dbReference type="VEuPathDB" id="FungiDB:BO78DRAFT_384407"/>
<dbReference type="AlphaFoldDB" id="A0A319EFZ5"/>
<dbReference type="Pfam" id="PF13176">
    <property type="entry name" value="TPR_7"/>
    <property type="match status" value="1"/>
</dbReference>
<protein>
    <recommendedName>
        <fullName evidence="3">TPR-like protein</fullName>
    </recommendedName>
</protein>
<evidence type="ECO:0000313" key="1">
    <source>
        <dbReference type="EMBL" id="PYI09276.1"/>
    </source>
</evidence>
<name>A0A319EFZ5_ASPSB</name>
<organism evidence="1 2">
    <name type="scientific">Aspergillus sclerotiicarbonarius (strain CBS 121057 / IBT 28362)</name>
    <dbReference type="NCBI Taxonomy" id="1448318"/>
    <lineage>
        <taxon>Eukaryota</taxon>
        <taxon>Fungi</taxon>
        <taxon>Dikarya</taxon>
        <taxon>Ascomycota</taxon>
        <taxon>Pezizomycotina</taxon>
        <taxon>Eurotiomycetes</taxon>
        <taxon>Eurotiomycetidae</taxon>
        <taxon>Eurotiales</taxon>
        <taxon>Aspergillaceae</taxon>
        <taxon>Aspergillus</taxon>
        <taxon>Aspergillus subgen. Circumdati</taxon>
    </lineage>
</organism>
<dbReference type="InterPro" id="IPR019734">
    <property type="entry name" value="TPR_rpt"/>
</dbReference>
<reference evidence="1 2" key="1">
    <citation type="submission" date="2018-02" db="EMBL/GenBank/DDBJ databases">
        <title>The genomes of Aspergillus section Nigri reveals drivers in fungal speciation.</title>
        <authorList>
            <consortium name="DOE Joint Genome Institute"/>
            <person name="Vesth T.C."/>
            <person name="Nybo J."/>
            <person name="Theobald S."/>
            <person name="Brandl J."/>
            <person name="Frisvad J.C."/>
            <person name="Nielsen K.F."/>
            <person name="Lyhne E.K."/>
            <person name="Kogle M.E."/>
            <person name="Kuo A."/>
            <person name="Riley R."/>
            <person name="Clum A."/>
            <person name="Nolan M."/>
            <person name="Lipzen A."/>
            <person name="Salamov A."/>
            <person name="Henrissat B."/>
            <person name="Wiebenga A."/>
            <person name="De vries R.P."/>
            <person name="Grigoriev I.V."/>
            <person name="Mortensen U.H."/>
            <person name="Andersen M.R."/>
            <person name="Baker S.E."/>
        </authorList>
    </citation>
    <scope>NUCLEOTIDE SEQUENCE [LARGE SCALE GENOMIC DNA]</scope>
    <source>
        <strain evidence="1 2">CBS 121057</strain>
    </source>
</reference>
<evidence type="ECO:0000313" key="2">
    <source>
        <dbReference type="Proteomes" id="UP000248423"/>
    </source>
</evidence>
<dbReference type="SUPFAM" id="SSF48452">
    <property type="entry name" value="TPR-like"/>
    <property type="match status" value="2"/>
</dbReference>
<gene>
    <name evidence="1" type="ORF">BO78DRAFT_384407</name>
</gene>
<accession>A0A319EFZ5</accession>
<dbReference type="InterPro" id="IPR011990">
    <property type="entry name" value="TPR-like_helical_dom_sf"/>
</dbReference>
<proteinExistence type="predicted"/>
<dbReference type="Proteomes" id="UP000248423">
    <property type="component" value="Unassembled WGS sequence"/>
</dbReference>
<dbReference type="EMBL" id="KZ826328">
    <property type="protein sequence ID" value="PYI09276.1"/>
    <property type="molecule type" value="Genomic_DNA"/>
</dbReference>
<sequence length="563" mass="62558">MTKHTPQDYPNYNLGPLRHPITTTSPTAQLWFDRGLLWTYAFNHEEAHRCFTLAAEHDPTCAMAHWGKAYTIGPSYNKQWAFFDESDLHSSIQTAHSALSHPVSTTTTPLEQALQTALLARFPPPNTTPPPPHQMSPYNHAYAAAMRPLYTTNPTNLLIASLFIESLLCISPRALWDLDTGAPTGPHTTEARTLLESFLSTPETRSHPAICHLYIHLMEMTTTPELALPAADRLRTLMPDASHILHMPTHIDMAVGDYRRAIDSSQEAILADDKFFTSGGGALYIAYRVHNIMTKMYCALISGRMGDAVTAAEKLDEVIDERVLGMKSPAMADWTEGFLGQMGHVYVRFGKWEEILKLEVPGEGEREVYCCKTANLLYARGIALSGLGRVEEAEEARRAFEEARKKVPESRFSNVPVRQREVLGVASAMLEGEVEYRKGNVEGAFAVLRRAVRLEDGLPYCDPPAWTQPVRHALGGLLLEQGRVEEAERVFREDLGIADGFPRRKARLGNVWGLHGLHECLVKLGKWDEARGIAVQRDVALGSADVPITTSCYCRLSAVGKCC</sequence>
<keyword evidence="2" id="KW-1185">Reference proteome</keyword>
<dbReference type="PANTHER" id="PTHR45588">
    <property type="entry name" value="TPR DOMAIN-CONTAINING PROTEIN"/>
    <property type="match status" value="1"/>
</dbReference>
<dbReference type="OrthoDB" id="414774at2759"/>
<evidence type="ECO:0008006" key="3">
    <source>
        <dbReference type="Google" id="ProtNLM"/>
    </source>
</evidence>